<reference evidence="2" key="1">
    <citation type="submission" date="2022-08" db="EMBL/GenBank/DDBJ databases">
        <authorList>
            <person name="Gutierrez-Valencia J."/>
        </authorList>
    </citation>
    <scope>NUCLEOTIDE SEQUENCE</scope>
</reference>
<dbReference type="AlphaFoldDB" id="A0AAV0P0I5"/>
<feature type="compositionally biased region" description="Basic and acidic residues" evidence="1">
    <location>
        <begin position="37"/>
        <end position="48"/>
    </location>
</feature>
<sequence>MVQLMKVTAVEKRSGSTNGDYERRLAETIKGPTIEQGDNKADDRRSTK</sequence>
<proteinExistence type="predicted"/>
<dbReference type="Proteomes" id="UP001154282">
    <property type="component" value="Unassembled WGS sequence"/>
</dbReference>
<keyword evidence="3" id="KW-1185">Reference proteome</keyword>
<feature type="compositionally biased region" description="Basic and acidic residues" evidence="1">
    <location>
        <begin position="9"/>
        <end position="27"/>
    </location>
</feature>
<organism evidence="2 3">
    <name type="scientific">Linum tenue</name>
    <dbReference type="NCBI Taxonomy" id="586396"/>
    <lineage>
        <taxon>Eukaryota</taxon>
        <taxon>Viridiplantae</taxon>
        <taxon>Streptophyta</taxon>
        <taxon>Embryophyta</taxon>
        <taxon>Tracheophyta</taxon>
        <taxon>Spermatophyta</taxon>
        <taxon>Magnoliopsida</taxon>
        <taxon>eudicotyledons</taxon>
        <taxon>Gunneridae</taxon>
        <taxon>Pentapetalae</taxon>
        <taxon>rosids</taxon>
        <taxon>fabids</taxon>
        <taxon>Malpighiales</taxon>
        <taxon>Linaceae</taxon>
        <taxon>Linum</taxon>
    </lineage>
</organism>
<evidence type="ECO:0000313" key="2">
    <source>
        <dbReference type="EMBL" id="CAI0464358.1"/>
    </source>
</evidence>
<evidence type="ECO:0000256" key="1">
    <source>
        <dbReference type="SAM" id="MobiDB-lite"/>
    </source>
</evidence>
<evidence type="ECO:0000313" key="3">
    <source>
        <dbReference type="Proteomes" id="UP001154282"/>
    </source>
</evidence>
<gene>
    <name evidence="2" type="ORF">LITE_LOCUS36157</name>
</gene>
<comment type="caution">
    <text evidence="2">The sequence shown here is derived from an EMBL/GenBank/DDBJ whole genome shotgun (WGS) entry which is preliminary data.</text>
</comment>
<name>A0AAV0P0I5_9ROSI</name>
<dbReference type="EMBL" id="CAMGYJ010000008">
    <property type="protein sequence ID" value="CAI0464358.1"/>
    <property type="molecule type" value="Genomic_DNA"/>
</dbReference>
<feature type="region of interest" description="Disordered" evidence="1">
    <location>
        <begin position="1"/>
        <end position="48"/>
    </location>
</feature>
<protein>
    <submittedName>
        <fullName evidence="2">Uncharacterized protein</fullName>
    </submittedName>
</protein>
<accession>A0AAV0P0I5</accession>